<evidence type="ECO:0000259" key="17">
    <source>
        <dbReference type="Pfam" id="PF00912"/>
    </source>
</evidence>
<evidence type="ECO:0000256" key="9">
    <source>
        <dbReference type="ARBA" id="ARBA00022984"/>
    </source>
</evidence>
<dbReference type="InterPro" id="IPR001264">
    <property type="entry name" value="Glyco_trans_51"/>
</dbReference>
<keyword evidence="15" id="KW-1133">Transmembrane helix</keyword>
<evidence type="ECO:0000256" key="15">
    <source>
        <dbReference type="SAM" id="Phobius"/>
    </source>
</evidence>
<evidence type="ECO:0000256" key="6">
    <source>
        <dbReference type="ARBA" id="ARBA00022679"/>
    </source>
</evidence>
<evidence type="ECO:0000313" key="19">
    <source>
        <dbReference type="Proteomes" id="UP001290455"/>
    </source>
</evidence>
<name>A0ABU5IY37_9BACI</name>
<keyword evidence="4" id="KW-0645">Protease</keyword>
<reference evidence="18 19" key="1">
    <citation type="submission" date="2023-11" db="EMBL/GenBank/DDBJ databases">
        <title>Bacillus jintuensis, isolated from a mudflat on the Beibu Gulf coast.</title>
        <authorList>
            <person name="Li M."/>
        </authorList>
    </citation>
    <scope>NUCLEOTIDE SEQUENCE [LARGE SCALE GENOMIC DNA]</scope>
    <source>
        <strain evidence="18 19">31A1R</strain>
    </source>
</reference>
<keyword evidence="15" id="KW-0812">Transmembrane</keyword>
<evidence type="ECO:0000256" key="8">
    <source>
        <dbReference type="ARBA" id="ARBA00022960"/>
    </source>
</evidence>
<comment type="subcellular location">
    <subcellularLocation>
        <location evidence="1">Cell membrane</location>
    </subcellularLocation>
</comment>
<evidence type="ECO:0000256" key="1">
    <source>
        <dbReference type="ARBA" id="ARBA00004236"/>
    </source>
</evidence>
<keyword evidence="9" id="KW-0573">Peptidoglycan synthesis</keyword>
<evidence type="ECO:0000256" key="11">
    <source>
        <dbReference type="ARBA" id="ARBA00023268"/>
    </source>
</evidence>
<evidence type="ECO:0000256" key="2">
    <source>
        <dbReference type="ARBA" id="ARBA00022475"/>
    </source>
</evidence>
<evidence type="ECO:0000259" key="16">
    <source>
        <dbReference type="Pfam" id="PF00905"/>
    </source>
</evidence>
<keyword evidence="19" id="KW-1185">Reference proteome</keyword>
<gene>
    <name evidence="18" type="ORF">SM124_09970</name>
</gene>
<dbReference type="PANTHER" id="PTHR32282:SF11">
    <property type="entry name" value="PENICILLIN-BINDING PROTEIN 1B"/>
    <property type="match status" value="1"/>
</dbReference>
<evidence type="ECO:0000256" key="13">
    <source>
        <dbReference type="ARBA" id="ARBA00034000"/>
    </source>
</evidence>
<accession>A0ABU5IY37</accession>
<dbReference type="SUPFAM" id="SSF56601">
    <property type="entry name" value="beta-lactamase/transpeptidase-like"/>
    <property type="match status" value="1"/>
</dbReference>
<keyword evidence="11" id="KW-0511">Multifunctional enzyme</keyword>
<dbReference type="InterPro" id="IPR023346">
    <property type="entry name" value="Lysozyme-like_dom_sf"/>
</dbReference>
<keyword evidence="6 18" id="KW-0808">Transferase</keyword>
<comment type="caution">
    <text evidence="18">The sequence shown here is derived from an EMBL/GenBank/DDBJ whole genome shotgun (WGS) entry which is preliminary data.</text>
</comment>
<keyword evidence="5 18" id="KW-0328">Glycosyltransferase</keyword>
<feature type="domain" description="Glycosyl transferase family 51" evidence="17">
    <location>
        <begin position="65"/>
        <end position="237"/>
    </location>
</feature>
<dbReference type="PANTHER" id="PTHR32282">
    <property type="entry name" value="BINDING PROTEIN TRANSPEPTIDASE, PUTATIVE-RELATED"/>
    <property type="match status" value="1"/>
</dbReference>
<keyword evidence="10 15" id="KW-0472">Membrane</keyword>
<dbReference type="Pfam" id="PF00905">
    <property type="entry name" value="Transpeptidase"/>
    <property type="match status" value="1"/>
</dbReference>
<dbReference type="GO" id="GO:0016757">
    <property type="term" value="F:glycosyltransferase activity"/>
    <property type="evidence" value="ECO:0007669"/>
    <property type="project" value="UniProtKB-KW"/>
</dbReference>
<comment type="catalytic activity">
    <reaction evidence="13">
        <text>Preferential cleavage: (Ac)2-L-Lys-D-Ala-|-D-Ala. Also transpeptidation of peptidyl-alanyl moieties that are N-acyl substituents of D-alanine.</text>
        <dbReference type="EC" id="3.4.16.4"/>
    </reaction>
</comment>
<organism evidence="18 19">
    <name type="scientific">Robertmurraya mangrovi</name>
    <dbReference type="NCBI Taxonomy" id="3098077"/>
    <lineage>
        <taxon>Bacteria</taxon>
        <taxon>Bacillati</taxon>
        <taxon>Bacillota</taxon>
        <taxon>Bacilli</taxon>
        <taxon>Bacillales</taxon>
        <taxon>Bacillaceae</taxon>
        <taxon>Robertmurraya</taxon>
    </lineage>
</organism>
<dbReference type="InterPro" id="IPR050396">
    <property type="entry name" value="Glycosyltr_51/Transpeptidase"/>
</dbReference>
<keyword evidence="2" id="KW-1003">Cell membrane</keyword>
<dbReference type="InterPro" id="IPR001460">
    <property type="entry name" value="PCN-bd_Tpept"/>
</dbReference>
<dbReference type="SUPFAM" id="SSF53955">
    <property type="entry name" value="Lysozyme-like"/>
    <property type="match status" value="1"/>
</dbReference>
<evidence type="ECO:0000256" key="5">
    <source>
        <dbReference type="ARBA" id="ARBA00022676"/>
    </source>
</evidence>
<evidence type="ECO:0000256" key="12">
    <source>
        <dbReference type="ARBA" id="ARBA00023316"/>
    </source>
</evidence>
<keyword evidence="12" id="KW-0961">Cell wall biogenesis/degradation</keyword>
<dbReference type="Gene3D" id="3.40.710.10">
    <property type="entry name" value="DD-peptidase/beta-lactamase superfamily"/>
    <property type="match status" value="1"/>
</dbReference>
<comment type="catalytic activity">
    <reaction evidence="14">
        <text>[GlcNAc-(1-&gt;4)-Mur2Ac(oyl-L-Ala-gamma-D-Glu-L-Lys-D-Ala-D-Ala)](n)-di-trans,octa-cis-undecaprenyl diphosphate + beta-D-GlcNAc-(1-&gt;4)-Mur2Ac(oyl-L-Ala-gamma-D-Glu-L-Lys-D-Ala-D-Ala)-di-trans,octa-cis-undecaprenyl diphosphate = [GlcNAc-(1-&gt;4)-Mur2Ac(oyl-L-Ala-gamma-D-Glu-L-Lys-D-Ala-D-Ala)](n+1)-di-trans,octa-cis-undecaprenyl diphosphate + di-trans,octa-cis-undecaprenyl diphosphate + H(+)</text>
        <dbReference type="Rhea" id="RHEA:23708"/>
        <dbReference type="Rhea" id="RHEA-COMP:9602"/>
        <dbReference type="Rhea" id="RHEA-COMP:9603"/>
        <dbReference type="ChEBI" id="CHEBI:15378"/>
        <dbReference type="ChEBI" id="CHEBI:58405"/>
        <dbReference type="ChEBI" id="CHEBI:60033"/>
        <dbReference type="ChEBI" id="CHEBI:78435"/>
        <dbReference type="EC" id="2.4.99.28"/>
    </reaction>
</comment>
<dbReference type="Proteomes" id="UP001290455">
    <property type="component" value="Unassembled WGS sequence"/>
</dbReference>
<evidence type="ECO:0000256" key="14">
    <source>
        <dbReference type="ARBA" id="ARBA00049902"/>
    </source>
</evidence>
<proteinExistence type="predicted"/>
<keyword evidence="8" id="KW-0133">Cell shape</keyword>
<protein>
    <submittedName>
        <fullName evidence="18">Transglycosylase domain-containing protein</fullName>
        <ecNumber evidence="18">2.4.-.-</ecNumber>
    </submittedName>
</protein>
<feature type="domain" description="Penicillin-binding protein transpeptidase" evidence="16">
    <location>
        <begin position="350"/>
        <end position="588"/>
    </location>
</feature>
<dbReference type="Pfam" id="PF00912">
    <property type="entry name" value="Transgly"/>
    <property type="match status" value="1"/>
</dbReference>
<dbReference type="EC" id="2.4.-.-" evidence="18"/>
<evidence type="ECO:0000256" key="3">
    <source>
        <dbReference type="ARBA" id="ARBA00022645"/>
    </source>
</evidence>
<evidence type="ECO:0000256" key="10">
    <source>
        <dbReference type="ARBA" id="ARBA00023136"/>
    </source>
</evidence>
<evidence type="ECO:0000256" key="4">
    <source>
        <dbReference type="ARBA" id="ARBA00022670"/>
    </source>
</evidence>
<evidence type="ECO:0000256" key="7">
    <source>
        <dbReference type="ARBA" id="ARBA00022801"/>
    </source>
</evidence>
<keyword evidence="3" id="KW-0121">Carboxypeptidase</keyword>
<sequence length="623" mass="71233">MAFILRTFTGYMFIFIFLPIFIILISLSLSEASNVQSFHEILDERIELEDSKLSQTSYIKDRNDQIISEIHKPMNRTYLPSDKIPPFLKELFVLAEDQHFYDHLGFDLTAMGRALAINIQSSDIEQGASTITQQLARNLYLNHERSYNRKLSELLYAYEIERTYSKEEILDLYINTIYFQNGAYGIEAAANLYFQKSASKLSKAQLAFLAAIPNNPSYYDPVKNFDRTKKRQERLLKLLSDKGFLNQEEREKLVKEPVTVSLKTRIDKYADYTTYVEVELKELIRESEGFSKRLSNSNDKNKEHIEKELQTRFDEVLGSGIIIHTSLDPLLQERAKQAVKRHLPYTDVEGSATVINHSKNEILAMVGGKNYKKYDFHRAFQGYRQPGSSIKPLLVYAPYIERTQALLSERISADSFCINGYCPKNYGGGTYGMVSLESAFIHSFNTPAVRLLNTIGVEEGFKDLKHFDFNKVSKTDKVLPAAVGGFTYGMTSLEMASAYTTFSNDGSFRQPRAIQKVTDLNGKTLFEWKDKSVQVWSKSTTDKMRTLLNRVVTSGTGRKSYYPTSYIGGKTGTTNDYHDYWFIGLNEELTTGVWVGKDRPSNIKAIETTGPQLLIWREIMSGY</sequence>
<feature type="transmembrane region" description="Helical" evidence="15">
    <location>
        <begin position="12"/>
        <end position="29"/>
    </location>
</feature>
<evidence type="ECO:0000313" key="18">
    <source>
        <dbReference type="EMBL" id="MDZ5472073.1"/>
    </source>
</evidence>
<dbReference type="InterPro" id="IPR012338">
    <property type="entry name" value="Beta-lactam/transpept-like"/>
</dbReference>
<dbReference type="InterPro" id="IPR036950">
    <property type="entry name" value="PBP_transglycosylase"/>
</dbReference>
<dbReference type="Gene3D" id="1.10.3810.10">
    <property type="entry name" value="Biosynthetic peptidoglycan transglycosylase-like"/>
    <property type="match status" value="1"/>
</dbReference>
<keyword evidence="7" id="KW-0378">Hydrolase</keyword>
<dbReference type="EMBL" id="JAXOFX010000005">
    <property type="protein sequence ID" value="MDZ5472073.1"/>
    <property type="molecule type" value="Genomic_DNA"/>
</dbReference>